<accession>A0A378WR66</accession>
<dbReference type="EMBL" id="UGRU01000001">
    <property type="protein sequence ID" value="SUA42823.1"/>
    <property type="molecule type" value="Genomic_DNA"/>
</dbReference>
<organism evidence="2 3">
    <name type="scientific">Nocardia africana</name>
    <dbReference type="NCBI Taxonomy" id="134964"/>
    <lineage>
        <taxon>Bacteria</taxon>
        <taxon>Bacillati</taxon>
        <taxon>Actinomycetota</taxon>
        <taxon>Actinomycetes</taxon>
        <taxon>Mycobacteriales</taxon>
        <taxon>Nocardiaceae</taxon>
        <taxon>Nocardia</taxon>
    </lineage>
</organism>
<evidence type="ECO:0000313" key="2">
    <source>
        <dbReference type="EMBL" id="SUA42823.1"/>
    </source>
</evidence>
<dbReference type="InterPro" id="IPR037401">
    <property type="entry name" value="SnoaL-like"/>
</dbReference>
<proteinExistence type="predicted"/>
<dbReference type="Gene3D" id="3.10.450.50">
    <property type="match status" value="1"/>
</dbReference>
<feature type="domain" description="SnoaL-like" evidence="1">
    <location>
        <begin position="14"/>
        <end position="106"/>
    </location>
</feature>
<protein>
    <submittedName>
        <fullName evidence="2">SnoaL-like domain</fullName>
    </submittedName>
</protein>
<dbReference type="SUPFAM" id="SSF54427">
    <property type="entry name" value="NTF2-like"/>
    <property type="match status" value="2"/>
</dbReference>
<sequence length="270" mass="28649">MSANASAAELLATVERSPQAVAVHDRAAWVDLFAPDGRVEDPVGSRPHIGRAAIERFYDTFIGPNDIVFHVDHDVVLGAGVYRDLTLDTTMSTGVTLRVPMHLRYDLTQVGGEWKIGRLYAHWELPVMVAQLLGAGGRGLGAAVKLAPQLLGNQGVGGALGFARGFRRVGAAGKRAATGLLEAAGRGDVAGVRAVLSPRAVVEWPVGSDVGHAEFVKRVRGLEVGKTIAAGRFVTVSVRTPTERGIAELEVDGRRVVALRGFVAEDRTVH</sequence>
<name>A0A378WR66_9NOCA</name>
<dbReference type="Proteomes" id="UP000255082">
    <property type="component" value="Unassembled WGS sequence"/>
</dbReference>
<dbReference type="AlphaFoldDB" id="A0A378WR66"/>
<dbReference type="RefSeq" id="WP_062963087.1">
    <property type="nucleotide sequence ID" value="NZ_JAJFOE010000001.1"/>
</dbReference>
<dbReference type="InterPro" id="IPR032710">
    <property type="entry name" value="NTF2-like_dom_sf"/>
</dbReference>
<evidence type="ECO:0000313" key="3">
    <source>
        <dbReference type="Proteomes" id="UP000255082"/>
    </source>
</evidence>
<dbReference type="OrthoDB" id="5735022at2"/>
<dbReference type="Pfam" id="PF12680">
    <property type="entry name" value="SnoaL_2"/>
    <property type="match status" value="1"/>
</dbReference>
<reference evidence="2 3" key="1">
    <citation type="submission" date="2018-06" db="EMBL/GenBank/DDBJ databases">
        <authorList>
            <consortium name="Pathogen Informatics"/>
            <person name="Doyle S."/>
        </authorList>
    </citation>
    <scope>NUCLEOTIDE SEQUENCE [LARGE SCALE GENOMIC DNA]</scope>
    <source>
        <strain evidence="2 3">NCTC13184</strain>
    </source>
</reference>
<evidence type="ECO:0000259" key="1">
    <source>
        <dbReference type="Pfam" id="PF12680"/>
    </source>
</evidence>
<gene>
    <name evidence="2" type="ORF">NCTC13184_02182</name>
</gene>